<name>E4Z5V7_OIKDI</name>
<evidence type="ECO:0000313" key="1">
    <source>
        <dbReference type="EMBL" id="CBY43085.1"/>
    </source>
</evidence>
<organism evidence="1">
    <name type="scientific">Oikopleura dioica</name>
    <name type="common">Tunicate</name>
    <dbReference type="NCBI Taxonomy" id="34765"/>
    <lineage>
        <taxon>Eukaryota</taxon>
        <taxon>Metazoa</taxon>
        <taxon>Chordata</taxon>
        <taxon>Tunicata</taxon>
        <taxon>Appendicularia</taxon>
        <taxon>Copelata</taxon>
        <taxon>Oikopleuridae</taxon>
        <taxon>Oikopleura</taxon>
    </lineage>
</organism>
<proteinExistence type="predicted"/>
<protein>
    <submittedName>
        <fullName evidence="1">Uncharacterized protein</fullName>
    </submittedName>
</protein>
<gene>
    <name evidence="1" type="ORF">GSOID_T00027652001</name>
</gene>
<dbReference type="Proteomes" id="UP000011014">
    <property type="component" value="Unassembled WGS sequence"/>
</dbReference>
<feature type="non-terminal residue" evidence="1">
    <location>
        <position position="1"/>
    </location>
</feature>
<reference evidence="1" key="1">
    <citation type="journal article" date="2010" name="Science">
        <title>Plasticity of animal genome architecture unmasked by rapid evolution of a pelagic tunicate.</title>
        <authorList>
            <person name="Denoeud F."/>
            <person name="Henriet S."/>
            <person name="Mungpakdee S."/>
            <person name="Aury J.M."/>
            <person name="Da Silva C."/>
            <person name="Brinkmann H."/>
            <person name="Mikhaleva J."/>
            <person name="Olsen L.C."/>
            <person name="Jubin C."/>
            <person name="Canestro C."/>
            <person name="Bouquet J.M."/>
            <person name="Danks G."/>
            <person name="Poulain J."/>
            <person name="Campsteijn C."/>
            <person name="Adamski M."/>
            <person name="Cross I."/>
            <person name="Yadetie F."/>
            <person name="Muffato M."/>
            <person name="Louis A."/>
            <person name="Butcher S."/>
            <person name="Tsagkogeorga G."/>
            <person name="Konrad A."/>
            <person name="Singh S."/>
            <person name="Jensen M.F."/>
            <person name="Cong E.H."/>
            <person name="Eikeseth-Otteraa H."/>
            <person name="Noel B."/>
            <person name="Anthouard V."/>
            <person name="Porcel B.M."/>
            <person name="Kachouri-Lafond R."/>
            <person name="Nishino A."/>
            <person name="Ugolini M."/>
            <person name="Chourrout P."/>
            <person name="Nishida H."/>
            <person name="Aasland R."/>
            <person name="Huzurbazar S."/>
            <person name="Westhof E."/>
            <person name="Delsuc F."/>
            <person name="Lehrach H."/>
            <person name="Reinhardt R."/>
            <person name="Weissenbach J."/>
            <person name="Roy S.W."/>
            <person name="Artiguenave F."/>
            <person name="Postlethwait J.H."/>
            <person name="Manak J.R."/>
            <person name="Thompson E.M."/>
            <person name="Jaillon O."/>
            <person name="Du Pasquier L."/>
            <person name="Boudinot P."/>
            <person name="Liberles D.A."/>
            <person name="Volff J.N."/>
            <person name="Philippe H."/>
            <person name="Lenhard B."/>
            <person name="Roest Crollius H."/>
            <person name="Wincker P."/>
            <person name="Chourrout D."/>
        </authorList>
    </citation>
    <scope>NUCLEOTIDE SEQUENCE [LARGE SCALE GENOMIC DNA]</scope>
</reference>
<dbReference type="EMBL" id="FN657830">
    <property type="protein sequence ID" value="CBY43085.1"/>
    <property type="molecule type" value="Genomic_DNA"/>
</dbReference>
<accession>E4Z5V7</accession>
<sequence>FWAGDDDVFEDVSL</sequence>